<evidence type="ECO:0008006" key="3">
    <source>
        <dbReference type="Google" id="ProtNLM"/>
    </source>
</evidence>
<reference evidence="1" key="1">
    <citation type="submission" date="2024-02" db="EMBL/GenBank/DDBJ databases">
        <authorList>
            <consortium name="ELIXIR-Norway"/>
            <consortium name="Elixir Norway"/>
        </authorList>
    </citation>
    <scope>NUCLEOTIDE SEQUENCE</scope>
</reference>
<sequence length="114" mass="11946">MALPTTLNSQITDSVTQANVKVLGDSPALSLSNLYQVVSQSLGLSAQNAVFAQQHSNIIHQAATTQGVNLLYSVDTEAVADATKKISQADVPSDMLNILGVVKALTNQQPRVTG</sequence>
<evidence type="ECO:0000313" key="1">
    <source>
        <dbReference type="EMBL" id="CAK9250429.1"/>
    </source>
</evidence>
<dbReference type="Proteomes" id="UP001497444">
    <property type="component" value="Unassembled WGS sequence"/>
</dbReference>
<name>A0ABP0V7M3_9BRYO</name>
<dbReference type="EMBL" id="CAXAQS010000168">
    <property type="protein sequence ID" value="CAK9250429.1"/>
    <property type="molecule type" value="Genomic_DNA"/>
</dbReference>
<comment type="caution">
    <text evidence="1">The sequence shown here is derived from an EMBL/GenBank/DDBJ whole genome shotgun (WGS) entry which is preliminary data.</text>
</comment>
<organism evidence="1 2">
    <name type="scientific">Sphagnum jensenii</name>
    <dbReference type="NCBI Taxonomy" id="128206"/>
    <lineage>
        <taxon>Eukaryota</taxon>
        <taxon>Viridiplantae</taxon>
        <taxon>Streptophyta</taxon>
        <taxon>Embryophyta</taxon>
        <taxon>Bryophyta</taxon>
        <taxon>Sphagnophytina</taxon>
        <taxon>Sphagnopsida</taxon>
        <taxon>Sphagnales</taxon>
        <taxon>Sphagnaceae</taxon>
        <taxon>Sphagnum</taxon>
    </lineage>
</organism>
<evidence type="ECO:0000313" key="2">
    <source>
        <dbReference type="Proteomes" id="UP001497444"/>
    </source>
</evidence>
<dbReference type="Pfam" id="PF11747">
    <property type="entry name" value="RebB"/>
    <property type="match status" value="1"/>
</dbReference>
<proteinExistence type="predicted"/>
<protein>
    <recommendedName>
        <fullName evidence="3">RebB like protein</fullName>
    </recommendedName>
</protein>
<accession>A0ABP0V7M3</accession>
<gene>
    <name evidence="1" type="ORF">CSSPJE1EN1_LOCUS25807</name>
</gene>
<keyword evidence="2" id="KW-1185">Reference proteome</keyword>
<dbReference type="InterPro" id="IPR021070">
    <property type="entry name" value="Killing_trait_RebB"/>
</dbReference>